<dbReference type="RefSeq" id="XP_017786015.1">
    <property type="nucleotide sequence ID" value="XM_017930526.1"/>
</dbReference>
<evidence type="ECO:0000259" key="1">
    <source>
        <dbReference type="PROSITE" id="PS50815"/>
    </source>
</evidence>
<evidence type="ECO:0000313" key="3">
    <source>
        <dbReference type="RefSeq" id="XP_017786015.1"/>
    </source>
</evidence>
<dbReference type="SUPFAM" id="SSF56019">
    <property type="entry name" value="The spindle assembly checkpoint protein mad2"/>
    <property type="match status" value="1"/>
</dbReference>
<dbReference type="InterPro" id="IPR045091">
    <property type="entry name" value="Mad2-like"/>
</dbReference>
<organism evidence="2 3">
    <name type="scientific">Nicrophorus vespilloides</name>
    <name type="common">Boreal carrion beetle</name>
    <dbReference type="NCBI Taxonomy" id="110193"/>
    <lineage>
        <taxon>Eukaryota</taxon>
        <taxon>Metazoa</taxon>
        <taxon>Ecdysozoa</taxon>
        <taxon>Arthropoda</taxon>
        <taxon>Hexapoda</taxon>
        <taxon>Insecta</taxon>
        <taxon>Pterygota</taxon>
        <taxon>Neoptera</taxon>
        <taxon>Endopterygota</taxon>
        <taxon>Coleoptera</taxon>
        <taxon>Polyphaga</taxon>
        <taxon>Staphyliniformia</taxon>
        <taxon>Silphidae</taxon>
        <taxon>Nicrophorinae</taxon>
        <taxon>Nicrophorus</taxon>
    </lineage>
</organism>
<dbReference type="Proteomes" id="UP000695000">
    <property type="component" value="Unplaced"/>
</dbReference>
<protein>
    <submittedName>
        <fullName evidence="3">Mitotic spindle assembly checkpoint protein MAD2B</fullName>
    </submittedName>
</protein>
<keyword evidence="2" id="KW-1185">Reference proteome</keyword>
<accession>A0ABM1NGR5</accession>
<dbReference type="Gene3D" id="3.30.900.10">
    <property type="entry name" value="HORMA domain"/>
    <property type="match status" value="1"/>
</dbReference>
<dbReference type="PROSITE" id="PS50815">
    <property type="entry name" value="HORMA"/>
    <property type="match status" value="1"/>
</dbReference>
<dbReference type="GeneID" id="108569103"/>
<dbReference type="PANTHER" id="PTHR11842:SF10">
    <property type="entry name" value="MITOTIC SPINDLE ASSEMBLY CHECKPOINT PROTEIN MAD2B"/>
    <property type="match status" value="1"/>
</dbReference>
<dbReference type="InterPro" id="IPR003511">
    <property type="entry name" value="HORMA_dom"/>
</dbReference>
<dbReference type="PANTHER" id="PTHR11842">
    <property type="entry name" value="MITOTIC SPINDLE ASSEMBLY CHECKPOINT PROTEIN MAD2"/>
    <property type="match status" value="1"/>
</dbReference>
<reference evidence="3" key="1">
    <citation type="submission" date="2025-08" db="UniProtKB">
        <authorList>
            <consortium name="RefSeq"/>
        </authorList>
    </citation>
    <scope>IDENTIFICATION</scope>
    <source>
        <tissue evidence="3">Whole Larva</tissue>
    </source>
</reference>
<proteinExistence type="predicted"/>
<gene>
    <name evidence="3" type="primary">LOC108569103</name>
</gene>
<name>A0ABM1NGR5_NICVS</name>
<feature type="domain" description="HORMA" evidence="1">
    <location>
        <begin position="8"/>
        <end position="194"/>
    </location>
</feature>
<dbReference type="InterPro" id="IPR036570">
    <property type="entry name" value="HORMA_dom_sf"/>
</dbReference>
<evidence type="ECO:0000313" key="2">
    <source>
        <dbReference type="Proteomes" id="UP000695000"/>
    </source>
</evidence>
<sequence length="198" mass="22947">MATKSYNSVVVDILCEFLEISVHNILYVRKIYPESIFVPKRKYGVVIHKSQHPLLNDYIAECMKAVHFHANANQLKRLFICIKTASKQLEKFVFDIVKLKSIIESDLLYVKLEQDFRAFSLKLGTSHIYLNPLPADVEFSIQIHTTEYSAIAYNDKPLCDDFPWISLPKFGTELKEIIPVHTVDCDHLLVQIYIEKET</sequence>
<dbReference type="Pfam" id="PF02301">
    <property type="entry name" value="HORMA"/>
    <property type="match status" value="1"/>
</dbReference>